<keyword evidence="1" id="KW-0862">Zinc</keyword>
<accession>A0A7K7LH50</accession>
<feature type="compositionally biased region" description="Basic and acidic residues" evidence="2">
    <location>
        <begin position="100"/>
        <end position="119"/>
    </location>
</feature>
<dbReference type="InterPro" id="IPR040459">
    <property type="entry name" value="MJ1316"/>
</dbReference>
<comment type="caution">
    <text evidence="4">The sequence shown here is derived from an EMBL/GenBank/DDBJ whole genome shotgun (WGS) entry which is preliminary data.</text>
</comment>
<gene>
    <name evidence="4" type="primary">Leng9</name>
    <name evidence="4" type="ORF">ASASCU_R16151</name>
</gene>
<feature type="compositionally biased region" description="Pro residues" evidence="2">
    <location>
        <begin position="17"/>
        <end position="43"/>
    </location>
</feature>
<evidence type="ECO:0000256" key="1">
    <source>
        <dbReference type="PROSITE-ProRule" id="PRU00723"/>
    </source>
</evidence>
<feature type="domain" description="C3H1-type" evidence="3">
    <location>
        <begin position="64"/>
        <end position="90"/>
    </location>
</feature>
<feature type="non-terminal residue" evidence="4">
    <location>
        <position position="1"/>
    </location>
</feature>
<dbReference type="PROSITE" id="PS50103">
    <property type="entry name" value="ZF_C3H1"/>
    <property type="match status" value="1"/>
</dbReference>
<keyword evidence="5" id="KW-1185">Reference proteome</keyword>
<dbReference type="Gene3D" id="4.10.1000.10">
    <property type="entry name" value="Zinc finger, CCCH-type"/>
    <property type="match status" value="1"/>
</dbReference>
<feature type="region of interest" description="Disordered" evidence="2">
    <location>
        <begin position="1"/>
        <end position="125"/>
    </location>
</feature>
<dbReference type="Pfam" id="PF04457">
    <property type="entry name" value="MJ1316"/>
    <property type="match status" value="1"/>
</dbReference>
<dbReference type="EMBL" id="VZSO01004875">
    <property type="protein sequence ID" value="NWZ29849.1"/>
    <property type="molecule type" value="Genomic_DNA"/>
</dbReference>
<evidence type="ECO:0000313" key="5">
    <source>
        <dbReference type="Proteomes" id="UP000525565"/>
    </source>
</evidence>
<evidence type="ECO:0000313" key="4">
    <source>
        <dbReference type="EMBL" id="NWZ29849.1"/>
    </source>
</evidence>
<dbReference type="PANTHER" id="PTHR46729:SF1">
    <property type="entry name" value="LEUKOCYTE RECEPTOR CLUSTER MEMBER 9"/>
    <property type="match status" value="1"/>
</dbReference>
<reference evidence="4 5" key="1">
    <citation type="submission" date="2019-09" db="EMBL/GenBank/DDBJ databases">
        <title>Bird 10,000 Genomes (B10K) Project - Family phase.</title>
        <authorList>
            <person name="Zhang G."/>
        </authorList>
    </citation>
    <scope>NUCLEOTIDE SEQUENCE [LARGE SCALE GENOMIC DNA]</scope>
    <source>
        <strain evidence="4">OUT-0051</strain>
        <tissue evidence="4">Kidney</tissue>
    </source>
</reference>
<dbReference type="GO" id="GO:0008270">
    <property type="term" value="F:zinc ion binding"/>
    <property type="evidence" value="ECO:0007669"/>
    <property type="project" value="UniProtKB-KW"/>
</dbReference>
<feature type="non-terminal residue" evidence="4">
    <location>
        <position position="210"/>
    </location>
</feature>
<dbReference type="InterPro" id="IPR042653">
    <property type="entry name" value="Leng9"/>
</dbReference>
<proteinExistence type="predicted"/>
<keyword evidence="1" id="KW-0863">Zinc-finger</keyword>
<organism evidence="4 5">
    <name type="scientific">Asarcornis scutulata</name>
    <dbReference type="NCBI Taxonomy" id="75869"/>
    <lineage>
        <taxon>Eukaryota</taxon>
        <taxon>Metazoa</taxon>
        <taxon>Chordata</taxon>
        <taxon>Craniata</taxon>
        <taxon>Vertebrata</taxon>
        <taxon>Euteleostomi</taxon>
        <taxon>Archelosauria</taxon>
        <taxon>Archosauria</taxon>
        <taxon>Dinosauria</taxon>
        <taxon>Saurischia</taxon>
        <taxon>Theropoda</taxon>
        <taxon>Coelurosauria</taxon>
        <taxon>Aves</taxon>
        <taxon>Neognathae</taxon>
        <taxon>Galloanserae</taxon>
        <taxon>Anseriformes</taxon>
        <taxon>Anatidae</taxon>
        <taxon>Anatinae</taxon>
        <taxon>Asarcornis</taxon>
    </lineage>
</organism>
<dbReference type="AlphaFoldDB" id="A0A7K7LH50"/>
<evidence type="ECO:0000256" key="2">
    <source>
        <dbReference type="SAM" id="MobiDB-lite"/>
    </source>
</evidence>
<dbReference type="PANTHER" id="PTHR46729">
    <property type="entry name" value="LEUKOCYTE RECEPTOR CLUSTER MEMBER 9"/>
    <property type="match status" value="1"/>
</dbReference>
<feature type="compositionally biased region" description="Low complexity" evidence="2">
    <location>
        <begin position="44"/>
        <end position="57"/>
    </location>
</feature>
<feature type="zinc finger region" description="C3H1-type" evidence="1">
    <location>
        <begin position="64"/>
        <end position="90"/>
    </location>
</feature>
<evidence type="ECO:0000259" key="3">
    <source>
        <dbReference type="PROSITE" id="PS50103"/>
    </source>
</evidence>
<protein>
    <submittedName>
        <fullName evidence="4">LENG9 protein</fullName>
    </submittedName>
</protein>
<keyword evidence="1" id="KW-0479">Metal-binding</keyword>
<feature type="compositionally biased region" description="Pro residues" evidence="2">
    <location>
        <begin position="59"/>
        <end position="69"/>
    </location>
</feature>
<name>A0A7K7LH50_9AVES</name>
<dbReference type="InterPro" id="IPR000571">
    <property type="entry name" value="Znf_CCCH"/>
</dbReference>
<dbReference type="Proteomes" id="UP000525565">
    <property type="component" value="Unassembled WGS sequence"/>
</dbReference>
<sequence>PLATPPAAPGAMEPGPGLGPGPEPGPKPGPGPEPEPGPGPGPEPEAGLGPGSESEPGAEPEPVPSPPPCRWFLEGRCRFGPRCRHPHPGEPRTPAPGTDPRAKPEPIRSRTGAEPEPAKKPPLRPAGAVLNRLRWDPELDPAAATVGYRDRFLGVLERPLLDFFPGPLADAGPGDLAVPEHRILHVSYRGRRVWDRQRRLDHVFGSAGGG</sequence>